<dbReference type="AlphaFoldDB" id="A0A146FEC8"/>
<protein>
    <submittedName>
        <fullName evidence="3">Similar to An02g09880</fullName>
    </submittedName>
</protein>
<dbReference type="PROSITE" id="PS51257">
    <property type="entry name" value="PROKAR_LIPOPROTEIN"/>
    <property type="match status" value="1"/>
</dbReference>
<evidence type="ECO:0000313" key="3">
    <source>
        <dbReference type="EMBL" id="GAT23731.1"/>
    </source>
</evidence>
<comment type="caution">
    <text evidence="3">The sequence shown here is derived from an EMBL/GenBank/DDBJ whole genome shotgun (WGS) entry which is preliminary data.</text>
</comment>
<dbReference type="VEuPathDB" id="FungiDB:ASPFODRAFT_42477"/>
<name>A0A146FEC8_ASPKA</name>
<feature type="chain" id="PRO_5007523800" evidence="2">
    <location>
        <begin position="21"/>
        <end position="661"/>
    </location>
</feature>
<feature type="region of interest" description="Disordered" evidence="1">
    <location>
        <begin position="105"/>
        <end position="137"/>
    </location>
</feature>
<accession>A0A146FEC8</accession>
<evidence type="ECO:0000256" key="1">
    <source>
        <dbReference type="SAM" id="MobiDB-lite"/>
    </source>
</evidence>
<feature type="compositionally biased region" description="Basic and acidic residues" evidence="1">
    <location>
        <begin position="556"/>
        <end position="569"/>
    </location>
</feature>
<gene>
    <name evidence="3" type="ORF">RIB2604_01708700</name>
</gene>
<reference evidence="4" key="2">
    <citation type="submission" date="2016-02" db="EMBL/GenBank/DDBJ databases">
        <title>Genome sequencing of Aspergillus luchuensis NBRC 4314.</title>
        <authorList>
            <person name="Yamada O."/>
        </authorList>
    </citation>
    <scope>NUCLEOTIDE SEQUENCE [LARGE SCALE GENOMIC DNA]</scope>
    <source>
        <strain evidence="4">RIB 2604</strain>
    </source>
</reference>
<proteinExistence type="predicted"/>
<feature type="compositionally biased region" description="Basic and acidic residues" evidence="1">
    <location>
        <begin position="113"/>
        <end position="128"/>
    </location>
</feature>
<dbReference type="EMBL" id="BCWF01000017">
    <property type="protein sequence ID" value="GAT23731.1"/>
    <property type="molecule type" value="Genomic_DNA"/>
</dbReference>
<dbReference type="Proteomes" id="UP000075230">
    <property type="component" value="Unassembled WGS sequence"/>
</dbReference>
<dbReference type="VEuPathDB" id="FungiDB:ASPFODRAFT_78784"/>
<feature type="signal peptide" evidence="2">
    <location>
        <begin position="1"/>
        <end position="20"/>
    </location>
</feature>
<evidence type="ECO:0000256" key="2">
    <source>
        <dbReference type="SAM" id="SignalP"/>
    </source>
</evidence>
<reference evidence="3 4" key="1">
    <citation type="journal article" date="2016" name="DNA Res.">
        <title>Genome sequence of Aspergillus luchuensis NBRC 4314.</title>
        <authorList>
            <person name="Yamada O."/>
            <person name="Machida M."/>
            <person name="Hosoyama A."/>
            <person name="Goto M."/>
            <person name="Takahashi T."/>
            <person name="Futagami T."/>
            <person name="Yamagata Y."/>
            <person name="Takeuchi M."/>
            <person name="Kobayashi T."/>
            <person name="Koike H."/>
            <person name="Abe K."/>
            <person name="Asai K."/>
            <person name="Arita M."/>
            <person name="Fujita N."/>
            <person name="Fukuda K."/>
            <person name="Higa K."/>
            <person name="Horikawa H."/>
            <person name="Ishikawa T."/>
            <person name="Jinno K."/>
            <person name="Kato Y."/>
            <person name="Kirimura K."/>
            <person name="Mizutani O."/>
            <person name="Nakasone K."/>
            <person name="Sano M."/>
            <person name="Shiraishi Y."/>
            <person name="Tsukahara M."/>
            <person name="Gomi K."/>
        </authorList>
    </citation>
    <scope>NUCLEOTIDE SEQUENCE [LARGE SCALE GENOMIC DNA]</scope>
    <source>
        <strain evidence="3 4">RIB 2604</strain>
    </source>
</reference>
<keyword evidence="2" id="KW-0732">Signal</keyword>
<evidence type="ECO:0000313" key="4">
    <source>
        <dbReference type="Proteomes" id="UP000075230"/>
    </source>
</evidence>
<sequence length="661" mass="73978">MRFSVISVSLLSLFASSALAIPSASGALSCSDVSSELSGYEQRLAKATDTSSPKYQAAQNLIDSAKNLQSADCGSSSKRSYYPPESTGLIGEVLNAVDSLVTRGSRSVNDQPITEKRDSRRRAWDRPDQVPSQSRRTMEGCNVQDDLAYRPPHQEVYHTTSCHLHSSIGNSCSILVINKIVNMHSYRSHVINQNEQNPSSLDSLCEFLSTPRSDQQTSRLGVLEFTQPNCPPDYRKIDHQCLLRDLVSEETNIAGSCSLYCRIVLVENISRGIVEILGSTLDIDPLFFKAHIGRNGCSKNPMLEYADDSCQKFLTCHYPRAITLEGVQGSVECENYVRQINVDRDALLLHSTPENTFNASIQHRCSVWVKSYKSGGWLAKALILVDPPVLNGGFQLTPESSAVRPITTSGCRLFQVGNGDTTGTVLPDEGNRLSGPFCEGNNSSCPPRDGLFDDLIYYWTNRPASFFDITRPPMSFLAYFPIQIALAEWKNSNIAMVLFLRHYDSELIRRAVRKKLAETKKNLEDCTRPPKQSESSVSNLTGFRRWFMSTINPPQAHDKTTQPRESSEKKTRKINRSDPMFQTFMTMRTWIMPIITQDYRDIKYLRSHTLALPPIIDSYDAVINSLGQFASALDTILPVGKEFANDRTNTIIPFHPNKVIK</sequence>
<feature type="region of interest" description="Disordered" evidence="1">
    <location>
        <begin position="552"/>
        <end position="575"/>
    </location>
</feature>
<organism evidence="3 4">
    <name type="scientific">Aspergillus kawachii</name>
    <name type="common">White koji mold</name>
    <name type="synonym">Aspergillus awamori var. kawachi</name>
    <dbReference type="NCBI Taxonomy" id="1069201"/>
    <lineage>
        <taxon>Eukaryota</taxon>
        <taxon>Fungi</taxon>
        <taxon>Dikarya</taxon>
        <taxon>Ascomycota</taxon>
        <taxon>Pezizomycotina</taxon>
        <taxon>Eurotiomycetes</taxon>
        <taxon>Eurotiomycetidae</taxon>
        <taxon>Eurotiales</taxon>
        <taxon>Aspergillaceae</taxon>
        <taxon>Aspergillus</taxon>
        <taxon>Aspergillus subgen. Circumdati</taxon>
    </lineage>
</organism>